<comment type="cofactor">
    <cofactor evidence="1">
        <name>Zn(2+)</name>
        <dbReference type="ChEBI" id="CHEBI:29105"/>
    </cofactor>
</comment>
<dbReference type="InterPro" id="IPR032466">
    <property type="entry name" value="Metal_Hydrolase"/>
</dbReference>
<dbReference type="PANTHER" id="PTHR11647">
    <property type="entry name" value="HYDRANTOINASE/DIHYDROPYRIMIDINASE FAMILY MEMBER"/>
    <property type="match status" value="1"/>
</dbReference>
<dbReference type="CDD" id="cd01314">
    <property type="entry name" value="D-HYD"/>
    <property type="match status" value="1"/>
</dbReference>
<keyword evidence="7" id="KW-1185">Reference proteome</keyword>
<keyword evidence="4 6" id="KW-0378">Hydrolase</keyword>
<dbReference type="InterPro" id="IPR050378">
    <property type="entry name" value="Metallo-dep_Hydrolases_sf"/>
</dbReference>
<evidence type="ECO:0000313" key="7">
    <source>
        <dbReference type="Proteomes" id="UP001594351"/>
    </source>
</evidence>
<dbReference type="EC" id="3.5.2.2" evidence="6"/>
<dbReference type="Gene3D" id="3.20.20.140">
    <property type="entry name" value="Metal-dependent hydrolases"/>
    <property type="match status" value="1"/>
</dbReference>
<dbReference type="EMBL" id="JBHPBY010000042">
    <property type="protein sequence ID" value="MFC1849510.1"/>
    <property type="molecule type" value="Genomic_DNA"/>
</dbReference>
<dbReference type="SUPFAM" id="SSF51338">
    <property type="entry name" value="Composite domain of metallo-dependent hydrolases"/>
    <property type="match status" value="2"/>
</dbReference>
<dbReference type="InterPro" id="IPR011059">
    <property type="entry name" value="Metal-dep_hydrolase_composite"/>
</dbReference>
<evidence type="ECO:0000256" key="4">
    <source>
        <dbReference type="ARBA" id="ARBA00022801"/>
    </source>
</evidence>
<dbReference type="PANTHER" id="PTHR11647:SF1">
    <property type="entry name" value="COLLAPSIN RESPONSE MEDIATOR PROTEIN"/>
    <property type="match status" value="1"/>
</dbReference>
<feature type="domain" description="Amidohydrolase-related" evidence="5">
    <location>
        <begin position="50"/>
        <end position="435"/>
    </location>
</feature>
<reference evidence="6 7" key="1">
    <citation type="submission" date="2024-09" db="EMBL/GenBank/DDBJ databases">
        <title>Laminarin stimulates single cell rates of sulfate reduction while oxygen inhibits transcriptomic activity in coastal marine sediment.</title>
        <authorList>
            <person name="Lindsay M."/>
            <person name="Orcutt B."/>
            <person name="Emerson D."/>
            <person name="Stepanauskas R."/>
            <person name="D'Angelo T."/>
        </authorList>
    </citation>
    <scope>NUCLEOTIDE SEQUENCE [LARGE SCALE GENOMIC DNA]</scope>
    <source>
        <strain evidence="6">SAG AM-311-K15</strain>
    </source>
</reference>
<evidence type="ECO:0000259" key="5">
    <source>
        <dbReference type="Pfam" id="PF01979"/>
    </source>
</evidence>
<evidence type="ECO:0000256" key="3">
    <source>
        <dbReference type="ARBA" id="ARBA00022723"/>
    </source>
</evidence>
<evidence type="ECO:0000256" key="2">
    <source>
        <dbReference type="ARBA" id="ARBA00008829"/>
    </source>
</evidence>
<name>A0ABV6YTJ7_UNCC1</name>
<dbReference type="Proteomes" id="UP001594351">
    <property type="component" value="Unassembled WGS sequence"/>
</dbReference>
<dbReference type="Pfam" id="PF01979">
    <property type="entry name" value="Amidohydro_1"/>
    <property type="match status" value="1"/>
</dbReference>
<evidence type="ECO:0000256" key="1">
    <source>
        <dbReference type="ARBA" id="ARBA00001947"/>
    </source>
</evidence>
<sequence length="461" mass="49958">MALIIKNGTIVTAKDTYQGDLLINGERIELIGLNIPTAENDTVIDATGKYVFPGGVDVHTHFELPFMGTVSADDFETGSRAAICGGTTTFIDFVIPEKGKPLQQGLQSWKQKAAKAVADYGFHMAIVEYTAAVAEEIPAIIEQGITSFKCFMAYKNVFQVDDGQLLAVLKNAGQHGGLVSVHAENGDIIAMLTQQFLKENKVTPKYHWRAHPAIAEAEAVERAITLADFIGQPIYIVHLSSADGLEKVKAAVARGAHVIAETCPQYLLLHSDLYCQPGFEGAKYVMSPPIRPKDHLEKLWAGINKGYIQVVATDHCPFNFSGQKDMGEGDFSRIPNGIPAVGDRFNLLYTYGVVQKRISLNRFVDVVATAPAKIFGLYPKKGSIVVGGDADLVIFDPKATAKITAEHQNHNVDYSAFEGFALKGLPHTVLLRGKVAVREGIYVGEPGGGKFIPRTASGKEM</sequence>
<accession>A0ABV6YTJ7</accession>
<organism evidence="6 7">
    <name type="scientific">candidate division CSSED10-310 bacterium</name>
    <dbReference type="NCBI Taxonomy" id="2855610"/>
    <lineage>
        <taxon>Bacteria</taxon>
        <taxon>Bacteria division CSSED10-310</taxon>
    </lineage>
</organism>
<dbReference type="InterPro" id="IPR011778">
    <property type="entry name" value="Hydantoinase/dihydroPyrase"/>
</dbReference>
<dbReference type="NCBIfam" id="TIGR02033">
    <property type="entry name" value="D-hydantoinase"/>
    <property type="match status" value="1"/>
</dbReference>
<dbReference type="Gene3D" id="2.30.40.10">
    <property type="entry name" value="Urease, subunit C, domain 1"/>
    <property type="match status" value="1"/>
</dbReference>
<dbReference type="GO" id="GO:0004157">
    <property type="term" value="F:dihydropyrimidinase activity"/>
    <property type="evidence" value="ECO:0007669"/>
    <property type="project" value="UniProtKB-EC"/>
</dbReference>
<proteinExistence type="inferred from homology"/>
<evidence type="ECO:0000313" key="6">
    <source>
        <dbReference type="EMBL" id="MFC1849510.1"/>
    </source>
</evidence>
<keyword evidence="3" id="KW-0479">Metal-binding</keyword>
<gene>
    <name evidence="6" type="primary">hydA</name>
    <name evidence="6" type="ORF">ACFL27_04795</name>
</gene>
<comment type="caution">
    <text evidence="6">The sequence shown here is derived from an EMBL/GenBank/DDBJ whole genome shotgun (WGS) entry which is preliminary data.</text>
</comment>
<dbReference type="InterPro" id="IPR006680">
    <property type="entry name" value="Amidohydro-rel"/>
</dbReference>
<protein>
    <submittedName>
        <fullName evidence="6">Dihydropyrimidinase</fullName>
        <ecNumber evidence="6">3.5.2.2</ecNumber>
    </submittedName>
</protein>
<comment type="similarity">
    <text evidence="2">Belongs to the metallo-dependent hydrolases superfamily. Hydantoinase/dihydropyrimidinase family.</text>
</comment>
<dbReference type="SUPFAM" id="SSF51556">
    <property type="entry name" value="Metallo-dependent hydrolases"/>
    <property type="match status" value="1"/>
</dbReference>